<dbReference type="Proteomes" id="UP000319004">
    <property type="component" value="Chromosome"/>
</dbReference>
<proteinExistence type="predicted"/>
<organism evidence="2 3">
    <name type="scientific">Stieleria neptunia</name>
    <dbReference type="NCBI Taxonomy" id="2527979"/>
    <lineage>
        <taxon>Bacteria</taxon>
        <taxon>Pseudomonadati</taxon>
        <taxon>Planctomycetota</taxon>
        <taxon>Planctomycetia</taxon>
        <taxon>Pirellulales</taxon>
        <taxon>Pirellulaceae</taxon>
        <taxon>Stieleria</taxon>
    </lineage>
</organism>
<dbReference type="OrthoDB" id="291302at2"/>
<dbReference type="KEGG" id="snep:Enr13x_20800"/>
<name>A0A518HN04_9BACT</name>
<dbReference type="RefSeq" id="WP_145385902.1">
    <property type="nucleotide sequence ID" value="NZ_CP037423.1"/>
</dbReference>
<sequence length="803" mass="86677">MPNSNVSALVQKCYVEWLGIPADECPPDYYRLLGLARFESNPDLIRAAAIARQRQIKNVATPDETKEAQAVLRQLKAVHDELLDETSKGIYDTNLRFVQQRSVGAGTRAAHKEGETSSNAALQSATKMRASGPPRARRAAATESPQPTHVEDADHPDRRIDQTHAQGKSVAGHAWGRPQWPLIGSLALNGMLLSLLIMSLMTRGRSDRDVTAAVGGSGTAPESSIPAAAAVAPSQDPPTSANNVASDDTDTDAFDSSTLGNATEEPSLPGQSPSDLAAAGVPGAAGPPMSSEIDEEPTPKPIGAAFDDLSTEFPLPEMPRSATEISKSSTAGKVSLSDFSLLTLSLDSSAADLSGRYQLAIEDADSNERESKRWRVVIKPTGNQTGATDQVGHFLVDELNQFRFLWEMSRPVPRAEQLANCLLTMTFKDEKKVLQLRSVSHQSRQPTELSGRDVKIPLQVFAPPSASTLGLRVMMHRDGLKPDVPQSQSPTVKDGTLKSVHSTLPILAQFDGSGGAPLPLNTPHMFPVDSQEMVKVALRLDQAESSSDTFQLGMATRVRISEDRGGTYVTKSIDDLNDDLNQLVRRIREDVAAYGNAINQILIATPQLNKLQGDLSRLRGMANQNPQQAGRLANQMGALSGQIQKLQFGINKANGTVARRRKTIPKSYETLAGKIAILRAVGAIHNKGELEYHMVATAGSGEIRLMSGDGLPDAIRQAFVVPPFRLTGDWFRLDGMTYTLGGTNESGTARISKTFDKRVPPVSGTWSRVGQDVIVDAGTIKESYRLHEDIVMRSTTATLFRLP</sequence>
<gene>
    <name evidence="2" type="ORF">Enr13x_20800</name>
</gene>
<evidence type="ECO:0000256" key="1">
    <source>
        <dbReference type="SAM" id="MobiDB-lite"/>
    </source>
</evidence>
<feature type="compositionally biased region" description="Polar residues" evidence="1">
    <location>
        <begin position="116"/>
        <end position="126"/>
    </location>
</feature>
<feature type="region of interest" description="Disordered" evidence="1">
    <location>
        <begin position="106"/>
        <end position="158"/>
    </location>
</feature>
<evidence type="ECO:0000313" key="2">
    <source>
        <dbReference type="EMBL" id="QDV42235.1"/>
    </source>
</evidence>
<feature type="compositionally biased region" description="Low complexity" evidence="1">
    <location>
        <begin position="220"/>
        <end position="238"/>
    </location>
</feature>
<evidence type="ECO:0000313" key="3">
    <source>
        <dbReference type="Proteomes" id="UP000319004"/>
    </source>
</evidence>
<reference evidence="2 3" key="1">
    <citation type="submission" date="2019-03" db="EMBL/GenBank/DDBJ databases">
        <title>Deep-cultivation of Planctomycetes and their phenomic and genomic characterization uncovers novel biology.</title>
        <authorList>
            <person name="Wiegand S."/>
            <person name="Jogler M."/>
            <person name="Boedeker C."/>
            <person name="Pinto D."/>
            <person name="Vollmers J."/>
            <person name="Rivas-Marin E."/>
            <person name="Kohn T."/>
            <person name="Peeters S.H."/>
            <person name="Heuer A."/>
            <person name="Rast P."/>
            <person name="Oberbeckmann S."/>
            <person name="Bunk B."/>
            <person name="Jeske O."/>
            <person name="Meyerdierks A."/>
            <person name="Storesund J.E."/>
            <person name="Kallscheuer N."/>
            <person name="Luecker S."/>
            <person name="Lage O.M."/>
            <person name="Pohl T."/>
            <person name="Merkel B.J."/>
            <person name="Hornburger P."/>
            <person name="Mueller R.-W."/>
            <person name="Bruemmer F."/>
            <person name="Labrenz M."/>
            <person name="Spormann A.M."/>
            <person name="Op den Camp H."/>
            <person name="Overmann J."/>
            <person name="Amann R."/>
            <person name="Jetten M.S.M."/>
            <person name="Mascher T."/>
            <person name="Medema M.H."/>
            <person name="Devos D.P."/>
            <person name="Kaster A.-K."/>
            <person name="Ovreas L."/>
            <person name="Rohde M."/>
            <person name="Galperin M.Y."/>
            <person name="Jogler C."/>
        </authorList>
    </citation>
    <scope>NUCLEOTIDE SEQUENCE [LARGE SCALE GENOMIC DNA]</scope>
    <source>
        <strain evidence="2 3">Enr13</strain>
    </source>
</reference>
<feature type="compositionally biased region" description="Low complexity" evidence="1">
    <location>
        <begin position="277"/>
        <end position="288"/>
    </location>
</feature>
<dbReference type="AlphaFoldDB" id="A0A518HN04"/>
<protein>
    <recommendedName>
        <fullName evidence="4">J domain-containing protein</fullName>
    </recommendedName>
</protein>
<keyword evidence="3" id="KW-1185">Reference proteome</keyword>
<feature type="compositionally biased region" description="Basic and acidic residues" evidence="1">
    <location>
        <begin position="149"/>
        <end position="158"/>
    </location>
</feature>
<accession>A0A518HN04</accession>
<dbReference type="EMBL" id="CP037423">
    <property type="protein sequence ID" value="QDV42235.1"/>
    <property type="molecule type" value="Genomic_DNA"/>
</dbReference>
<feature type="region of interest" description="Disordered" evidence="1">
    <location>
        <begin position="210"/>
        <end position="301"/>
    </location>
</feature>
<evidence type="ECO:0008006" key="4">
    <source>
        <dbReference type="Google" id="ProtNLM"/>
    </source>
</evidence>